<organism evidence="2 3">
    <name type="scientific">Pristionchus mayeri</name>
    <dbReference type="NCBI Taxonomy" id="1317129"/>
    <lineage>
        <taxon>Eukaryota</taxon>
        <taxon>Metazoa</taxon>
        <taxon>Ecdysozoa</taxon>
        <taxon>Nematoda</taxon>
        <taxon>Chromadorea</taxon>
        <taxon>Rhabditida</taxon>
        <taxon>Rhabditina</taxon>
        <taxon>Diplogasteromorpha</taxon>
        <taxon>Diplogasteroidea</taxon>
        <taxon>Neodiplogasteridae</taxon>
        <taxon>Pristionchus</taxon>
    </lineage>
</organism>
<dbReference type="EMBL" id="BTRK01000006">
    <property type="protein sequence ID" value="GMR60215.1"/>
    <property type="molecule type" value="Genomic_DNA"/>
</dbReference>
<feature type="region of interest" description="Disordered" evidence="1">
    <location>
        <begin position="109"/>
        <end position="188"/>
    </location>
</feature>
<accession>A0AAN5DCL6</accession>
<reference evidence="3" key="1">
    <citation type="submission" date="2022-10" db="EMBL/GenBank/DDBJ databases">
        <title>Genome assembly of Pristionchus species.</title>
        <authorList>
            <person name="Yoshida K."/>
            <person name="Sommer R.J."/>
        </authorList>
    </citation>
    <scope>NUCLEOTIDE SEQUENCE [LARGE SCALE GENOMIC DNA]</scope>
    <source>
        <strain evidence="3">RS5460</strain>
    </source>
</reference>
<dbReference type="Proteomes" id="UP001328107">
    <property type="component" value="Unassembled WGS sequence"/>
</dbReference>
<evidence type="ECO:0000313" key="2">
    <source>
        <dbReference type="EMBL" id="GMR60215.1"/>
    </source>
</evidence>
<feature type="compositionally biased region" description="Low complexity" evidence="1">
    <location>
        <begin position="143"/>
        <end position="154"/>
    </location>
</feature>
<comment type="caution">
    <text evidence="2">The sequence shown here is derived from an EMBL/GenBank/DDBJ whole genome shotgun (WGS) entry which is preliminary data.</text>
</comment>
<keyword evidence="3" id="KW-1185">Reference proteome</keyword>
<gene>
    <name evidence="2" type="ORF">PMAYCL1PPCAC_30410</name>
</gene>
<feature type="non-terminal residue" evidence="2">
    <location>
        <position position="1"/>
    </location>
</feature>
<evidence type="ECO:0000313" key="3">
    <source>
        <dbReference type="Proteomes" id="UP001328107"/>
    </source>
</evidence>
<name>A0AAN5DCL6_9BILA</name>
<sequence length="381" mass="42174">PNIAVLEAWKNKCSAASSQSGDALLPVLSKGFDAMFALLKPDGSRNDFVRALTSLALERNNSLQFDGRREVTVRDQTYGLVEYLHRTLEELDRNGWKPLWNPLQTTWTQRKGERQSVADQARRHDYARAKSLPAKRGGGGVTKETQPVLQQPQQKEVKQEPREAEEDSVQPLLAPRNSTRTRRSGRAATPATLNQLPIVAARSDVLVFGSVQAAMDTNGEAGSSGKTLSRDFSRAKSLPTGVDKTGGVVVKKKAQKRGTLGCTRCDWHSGNSPTTVINHLRLIHGETTTSAGCYFRCRCGHVSRSHNHYQSCPGAKFTLVKDEDEPFLSQENFLKESAKKGQRKGLRRSGHRLIAPSLSPSIVLSLFHPLFYRFTVVDTEV</sequence>
<proteinExistence type="predicted"/>
<dbReference type="AlphaFoldDB" id="A0AAN5DCL6"/>
<feature type="compositionally biased region" description="Basic and acidic residues" evidence="1">
    <location>
        <begin position="110"/>
        <end position="128"/>
    </location>
</feature>
<protein>
    <submittedName>
        <fullName evidence="2">Uncharacterized protein</fullName>
    </submittedName>
</protein>
<evidence type="ECO:0000256" key="1">
    <source>
        <dbReference type="SAM" id="MobiDB-lite"/>
    </source>
</evidence>